<feature type="transmembrane region" description="Helical" evidence="5">
    <location>
        <begin position="7"/>
        <end position="31"/>
    </location>
</feature>
<feature type="transmembrane region" description="Helical" evidence="5">
    <location>
        <begin position="104"/>
        <end position="121"/>
    </location>
</feature>
<feature type="transmembrane region" description="Helical" evidence="5">
    <location>
        <begin position="81"/>
        <end position="98"/>
    </location>
</feature>
<gene>
    <name evidence="7" type="ORF">DSCO28_64360</name>
</gene>
<keyword evidence="3 5" id="KW-1133">Transmembrane helix</keyword>
<name>A0A5K8A0L6_9BACT</name>
<feature type="transmembrane region" description="Helical" evidence="5">
    <location>
        <begin position="247"/>
        <end position="264"/>
    </location>
</feature>
<dbReference type="Pfam" id="PF04932">
    <property type="entry name" value="Wzy_C"/>
    <property type="match status" value="1"/>
</dbReference>
<keyword evidence="2 5" id="KW-0812">Transmembrane</keyword>
<dbReference type="InterPro" id="IPR051533">
    <property type="entry name" value="WaaL-like"/>
</dbReference>
<sequence length="412" mass="47192">MIPKIISLIIIFIMMLLVISPIKFAMFYFIFRPLVQPFATEGFRLIAGIPLTSIFALMVIAYSIMVCIIRKDYTFFSPNSLFFYIIVLFSVFSFINTLDYTFSIGHLLKILTAVAMSNLVYNSVKTQKDAKMFLWALALSSILPMFFGYYEVVASKGHVTFHGETARATGGFGFSNIYGIYLTLILCDCMMLIIKEESLKYIVILSIILASVLASTVLALNRGTWISLSFSILLSSIFFRKKIKIKWFIIVGLIITLSFSSIIIKRFTELGETTASGMSKNTFSQRIENWKLLLELAPNHPIIGYGIGTSQHVFLKYYKIEHLPHNDYMRLLLEIGILGPLIYIIFLLRALINLMINSTKYDFWYIYYPMMIGILYIIVLSFTQNIIHNVIVYPMFLTLLAISIKWNKLPAQ</sequence>
<dbReference type="AlphaFoldDB" id="A0A5K8A0L6"/>
<dbReference type="KEGG" id="dov:DSCO28_64360"/>
<dbReference type="PANTHER" id="PTHR37422">
    <property type="entry name" value="TEICHURONIC ACID BIOSYNTHESIS PROTEIN TUAE"/>
    <property type="match status" value="1"/>
</dbReference>
<evidence type="ECO:0000256" key="3">
    <source>
        <dbReference type="ARBA" id="ARBA00022989"/>
    </source>
</evidence>
<evidence type="ECO:0000256" key="5">
    <source>
        <dbReference type="SAM" id="Phobius"/>
    </source>
</evidence>
<evidence type="ECO:0000256" key="4">
    <source>
        <dbReference type="ARBA" id="ARBA00023136"/>
    </source>
</evidence>
<accession>A0A5K8A0L6</accession>
<feature type="transmembrane region" description="Helical" evidence="5">
    <location>
        <begin position="172"/>
        <end position="194"/>
    </location>
</feature>
<feature type="transmembrane region" description="Helical" evidence="5">
    <location>
        <begin position="224"/>
        <end position="240"/>
    </location>
</feature>
<feature type="transmembrane region" description="Helical" evidence="5">
    <location>
        <begin position="386"/>
        <end position="404"/>
    </location>
</feature>
<dbReference type="GO" id="GO:0016020">
    <property type="term" value="C:membrane"/>
    <property type="evidence" value="ECO:0007669"/>
    <property type="project" value="UniProtKB-SubCell"/>
</dbReference>
<dbReference type="Proteomes" id="UP000425960">
    <property type="component" value="Chromosome"/>
</dbReference>
<keyword evidence="4 5" id="KW-0472">Membrane</keyword>
<dbReference type="RefSeq" id="WP_155325346.1">
    <property type="nucleotide sequence ID" value="NZ_AP021876.1"/>
</dbReference>
<dbReference type="InterPro" id="IPR007016">
    <property type="entry name" value="O-antigen_ligase-rel_domated"/>
</dbReference>
<evidence type="ECO:0000313" key="8">
    <source>
        <dbReference type="Proteomes" id="UP000425960"/>
    </source>
</evidence>
<organism evidence="7 8">
    <name type="scientific">Desulfosarcina ovata subsp. sediminis</name>
    <dbReference type="NCBI Taxonomy" id="885957"/>
    <lineage>
        <taxon>Bacteria</taxon>
        <taxon>Pseudomonadati</taxon>
        <taxon>Thermodesulfobacteriota</taxon>
        <taxon>Desulfobacteria</taxon>
        <taxon>Desulfobacterales</taxon>
        <taxon>Desulfosarcinaceae</taxon>
        <taxon>Desulfosarcina</taxon>
    </lineage>
</organism>
<dbReference type="PANTHER" id="PTHR37422:SF17">
    <property type="entry name" value="O-ANTIGEN LIGASE"/>
    <property type="match status" value="1"/>
</dbReference>
<evidence type="ECO:0000313" key="7">
    <source>
        <dbReference type="EMBL" id="BBO85870.1"/>
    </source>
</evidence>
<comment type="subcellular location">
    <subcellularLocation>
        <location evidence="1">Membrane</location>
        <topology evidence="1">Multi-pass membrane protein</topology>
    </subcellularLocation>
</comment>
<feature type="transmembrane region" description="Helical" evidence="5">
    <location>
        <begin position="331"/>
        <end position="351"/>
    </location>
</feature>
<reference evidence="7 8" key="1">
    <citation type="submission" date="2019-11" db="EMBL/GenBank/DDBJ databases">
        <title>Comparative genomics of hydrocarbon-degrading Desulfosarcina strains.</title>
        <authorList>
            <person name="Watanabe M."/>
            <person name="Kojima H."/>
            <person name="Fukui M."/>
        </authorList>
    </citation>
    <scope>NUCLEOTIDE SEQUENCE [LARGE SCALE GENOMIC DNA]</scope>
    <source>
        <strain evidence="7 8">28bB2T</strain>
    </source>
</reference>
<feature type="transmembrane region" description="Helical" evidence="5">
    <location>
        <begin position="133"/>
        <end position="152"/>
    </location>
</feature>
<evidence type="ECO:0000259" key="6">
    <source>
        <dbReference type="Pfam" id="PF04932"/>
    </source>
</evidence>
<feature type="transmembrane region" description="Helical" evidence="5">
    <location>
        <begin position="201"/>
        <end position="218"/>
    </location>
</feature>
<proteinExistence type="predicted"/>
<feature type="domain" description="O-antigen ligase-related" evidence="6">
    <location>
        <begin position="209"/>
        <end position="344"/>
    </location>
</feature>
<evidence type="ECO:0000256" key="1">
    <source>
        <dbReference type="ARBA" id="ARBA00004141"/>
    </source>
</evidence>
<feature type="transmembrane region" description="Helical" evidence="5">
    <location>
        <begin position="43"/>
        <end position="69"/>
    </location>
</feature>
<evidence type="ECO:0000256" key="2">
    <source>
        <dbReference type="ARBA" id="ARBA00022692"/>
    </source>
</evidence>
<protein>
    <recommendedName>
        <fullName evidence="6">O-antigen ligase-related domain-containing protein</fullName>
    </recommendedName>
</protein>
<dbReference type="EMBL" id="AP021876">
    <property type="protein sequence ID" value="BBO85870.1"/>
    <property type="molecule type" value="Genomic_DNA"/>
</dbReference>
<feature type="transmembrane region" description="Helical" evidence="5">
    <location>
        <begin position="363"/>
        <end position="380"/>
    </location>
</feature>